<feature type="domain" description="GT-1/4-like C-terminal" evidence="2">
    <location>
        <begin position="289"/>
        <end position="353"/>
    </location>
</feature>
<reference evidence="3" key="1">
    <citation type="journal article" date="2023" name="Plant J.">
        <title>The genome of the king protea, Protea cynaroides.</title>
        <authorList>
            <person name="Chang J."/>
            <person name="Duong T.A."/>
            <person name="Schoeman C."/>
            <person name="Ma X."/>
            <person name="Roodt D."/>
            <person name="Barker N."/>
            <person name="Li Z."/>
            <person name="Van de Peer Y."/>
            <person name="Mizrachi E."/>
        </authorList>
    </citation>
    <scope>NUCLEOTIDE SEQUENCE</scope>
    <source>
        <tissue evidence="3">Young leaves</tissue>
    </source>
</reference>
<dbReference type="AlphaFoldDB" id="A0A9Q0H9K6"/>
<evidence type="ECO:0000313" key="4">
    <source>
        <dbReference type="Proteomes" id="UP001141806"/>
    </source>
</evidence>
<keyword evidence="4" id="KW-1185">Reference proteome</keyword>
<feature type="compositionally biased region" description="Polar residues" evidence="1">
    <location>
        <begin position="176"/>
        <end position="191"/>
    </location>
</feature>
<name>A0A9Q0H9K6_9MAGN</name>
<sequence>MEWEMPRSDEQPDMDCDSGNRDGASGGPSSSDVWAESEIRHLLGISNAHVAASDAASDNSTSSSSSSDPSSTTATTNTYQSSVPGDLASVKMRNRGYRRSPGVYREKWRTLVRKLKHHQLPHAQHSNPSSLPFFNDEEAASLDPYHLPHQDLQFSSKGIEPNPLNIQRSDGDRRSTTSVMSQECPPQNGRSTWGWRDAHSVDVPQWDGGMGCYPVSVPPPAGHVIIVKWGGMTRKIGIDGSADAIKEAIRNAFSLRSKRPFWVEDDDGVVRSFDRAMPQTTYNLHIDPGVTIKLYQYDECNNQAINSEDATLYSEDDFRELLARNGWQSLREVGTYKDVESIQDLRPMAAYHHSGVKEMNL</sequence>
<protein>
    <recommendedName>
        <fullName evidence="2">GT-1/4-like C-terminal domain-containing protein</fullName>
    </recommendedName>
</protein>
<gene>
    <name evidence="3" type="ORF">NE237_022435</name>
</gene>
<feature type="compositionally biased region" description="Low complexity" evidence="1">
    <location>
        <begin position="51"/>
        <end position="82"/>
    </location>
</feature>
<dbReference type="EMBL" id="JAMYWD010000008">
    <property type="protein sequence ID" value="KAJ4962496.1"/>
    <property type="molecule type" value="Genomic_DNA"/>
</dbReference>
<organism evidence="3 4">
    <name type="scientific">Protea cynaroides</name>
    <dbReference type="NCBI Taxonomy" id="273540"/>
    <lineage>
        <taxon>Eukaryota</taxon>
        <taxon>Viridiplantae</taxon>
        <taxon>Streptophyta</taxon>
        <taxon>Embryophyta</taxon>
        <taxon>Tracheophyta</taxon>
        <taxon>Spermatophyta</taxon>
        <taxon>Magnoliopsida</taxon>
        <taxon>Proteales</taxon>
        <taxon>Proteaceae</taxon>
        <taxon>Protea</taxon>
    </lineage>
</organism>
<dbReference type="OrthoDB" id="1902796at2759"/>
<feature type="region of interest" description="Disordered" evidence="1">
    <location>
        <begin position="156"/>
        <end position="195"/>
    </location>
</feature>
<feature type="region of interest" description="Disordered" evidence="1">
    <location>
        <begin position="51"/>
        <end position="98"/>
    </location>
</feature>
<dbReference type="Pfam" id="PF26214">
    <property type="entry name" value="Ubiquitin_GT-1"/>
    <property type="match status" value="1"/>
</dbReference>
<comment type="caution">
    <text evidence="3">The sequence shown here is derived from an EMBL/GenBank/DDBJ whole genome shotgun (WGS) entry which is preliminary data.</text>
</comment>
<dbReference type="Proteomes" id="UP001141806">
    <property type="component" value="Unassembled WGS sequence"/>
</dbReference>
<evidence type="ECO:0000259" key="2">
    <source>
        <dbReference type="Pfam" id="PF26214"/>
    </source>
</evidence>
<evidence type="ECO:0000256" key="1">
    <source>
        <dbReference type="SAM" id="MobiDB-lite"/>
    </source>
</evidence>
<evidence type="ECO:0000313" key="3">
    <source>
        <dbReference type="EMBL" id="KAJ4962496.1"/>
    </source>
</evidence>
<feature type="region of interest" description="Disordered" evidence="1">
    <location>
        <begin position="1"/>
        <end position="38"/>
    </location>
</feature>
<proteinExistence type="predicted"/>
<dbReference type="InterPro" id="IPR058943">
    <property type="entry name" value="GT-1/4_C"/>
</dbReference>
<accession>A0A9Q0H9K6</accession>
<feature type="compositionally biased region" description="Basic and acidic residues" evidence="1">
    <location>
        <begin position="1"/>
        <end position="10"/>
    </location>
</feature>